<evidence type="ECO:0000256" key="2">
    <source>
        <dbReference type="RuleBase" id="RU364000"/>
    </source>
</evidence>
<dbReference type="RefSeq" id="WP_089229275.1">
    <property type="nucleotide sequence ID" value="NZ_FZOF01000052.1"/>
</dbReference>
<keyword evidence="1" id="KW-0521">NADP</keyword>
<reference evidence="4 5" key="1">
    <citation type="submission" date="2017-06" db="EMBL/GenBank/DDBJ databases">
        <authorList>
            <person name="Kim H.J."/>
            <person name="Triplett B.A."/>
        </authorList>
    </citation>
    <scope>NUCLEOTIDE SEQUENCE [LARGE SCALE GENOMIC DNA]</scope>
    <source>
        <strain evidence="4 5">CGMCC 4.1858</strain>
    </source>
</reference>
<protein>
    <recommendedName>
        <fullName evidence="2">Zinc-type alcohol dehydrogenase-like protein</fullName>
    </recommendedName>
</protein>
<feature type="domain" description="Enoyl reductase (ER)" evidence="3">
    <location>
        <begin position="18"/>
        <end position="333"/>
    </location>
</feature>
<name>A0A239NV66_9ACTN</name>
<dbReference type="CDD" id="cd08252">
    <property type="entry name" value="AL_MDR"/>
    <property type="match status" value="1"/>
</dbReference>
<accession>A0A239NV66</accession>
<gene>
    <name evidence="4" type="ORF">SAMN05216252_1527</name>
</gene>
<evidence type="ECO:0000256" key="1">
    <source>
        <dbReference type="ARBA" id="ARBA00022857"/>
    </source>
</evidence>
<keyword evidence="2" id="KW-0862">Zinc</keyword>
<dbReference type="EMBL" id="FZOF01000052">
    <property type="protein sequence ID" value="SNT58767.1"/>
    <property type="molecule type" value="Genomic_DNA"/>
</dbReference>
<dbReference type="InterPro" id="IPR051603">
    <property type="entry name" value="Zinc-ADH_QOR/CCCR"/>
</dbReference>
<dbReference type="SMART" id="SM00829">
    <property type="entry name" value="PKS_ER"/>
    <property type="match status" value="1"/>
</dbReference>
<evidence type="ECO:0000313" key="5">
    <source>
        <dbReference type="Proteomes" id="UP000198280"/>
    </source>
</evidence>
<dbReference type="PANTHER" id="PTHR44154:SF1">
    <property type="entry name" value="QUINONE OXIDOREDUCTASE"/>
    <property type="match status" value="1"/>
</dbReference>
<dbReference type="Gene3D" id="3.90.180.10">
    <property type="entry name" value="Medium-chain alcohol dehydrogenases, catalytic domain"/>
    <property type="match status" value="1"/>
</dbReference>
<organism evidence="4 5">
    <name type="scientific">Actinacidiphila glaucinigra</name>
    <dbReference type="NCBI Taxonomy" id="235986"/>
    <lineage>
        <taxon>Bacteria</taxon>
        <taxon>Bacillati</taxon>
        <taxon>Actinomycetota</taxon>
        <taxon>Actinomycetes</taxon>
        <taxon>Kitasatosporales</taxon>
        <taxon>Streptomycetaceae</taxon>
        <taxon>Actinacidiphila</taxon>
    </lineage>
</organism>
<dbReference type="SUPFAM" id="SSF51735">
    <property type="entry name" value="NAD(P)-binding Rossmann-fold domains"/>
    <property type="match status" value="1"/>
</dbReference>
<dbReference type="Gene3D" id="3.40.50.720">
    <property type="entry name" value="NAD(P)-binding Rossmann-like Domain"/>
    <property type="match status" value="1"/>
</dbReference>
<comment type="similarity">
    <text evidence="2">Belongs to the zinc-containing alcohol dehydrogenase family. Quinone oxidoreductase subfamily.</text>
</comment>
<dbReference type="InterPro" id="IPR020843">
    <property type="entry name" value="ER"/>
</dbReference>
<dbReference type="InterPro" id="IPR036291">
    <property type="entry name" value="NAD(P)-bd_dom_sf"/>
</dbReference>
<dbReference type="PANTHER" id="PTHR44154">
    <property type="entry name" value="QUINONE OXIDOREDUCTASE"/>
    <property type="match status" value="1"/>
</dbReference>
<keyword evidence="2" id="KW-0560">Oxidoreductase</keyword>
<dbReference type="InterPro" id="IPR011032">
    <property type="entry name" value="GroES-like_sf"/>
</dbReference>
<evidence type="ECO:0000259" key="3">
    <source>
        <dbReference type="SMART" id="SM00829"/>
    </source>
</evidence>
<dbReference type="SUPFAM" id="SSF50129">
    <property type="entry name" value="GroES-like"/>
    <property type="match status" value="1"/>
</dbReference>
<dbReference type="GO" id="GO:0008270">
    <property type="term" value="F:zinc ion binding"/>
    <property type="evidence" value="ECO:0007669"/>
    <property type="project" value="InterPro"/>
</dbReference>
<dbReference type="AlphaFoldDB" id="A0A239NV66"/>
<keyword evidence="5" id="KW-1185">Reference proteome</keyword>
<proteinExistence type="inferred from homology"/>
<dbReference type="Pfam" id="PF08240">
    <property type="entry name" value="ADH_N"/>
    <property type="match status" value="1"/>
</dbReference>
<keyword evidence="2" id="KW-0479">Metal-binding</keyword>
<dbReference type="Pfam" id="PF13602">
    <property type="entry name" value="ADH_zinc_N_2"/>
    <property type="match status" value="1"/>
</dbReference>
<dbReference type="NCBIfam" id="TIGR02817">
    <property type="entry name" value="adh_fam_1"/>
    <property type="match status" value="1"/>
</dbReference>
<dbReference type="InterPro" id="IPR014182">
    <property type="entry name" value="ADH_Zn_typ-1"/>
</dbReference>
<dbReference type="OrthoDB" id="3175656at2"/>
<dbReference type="Proteomes" id="UP000198280">
    <property type="component" value="Unassembled WGS sequence"/>
</dbReference>
<dbReference type="InterPro" id="IPR013154">
    <property type="entry name" value="ADH-like_N"/>
</dbReference>
<evidence type="ECO:0000313" key="4">
    <source>
        <dbReference type="EMBL" id="SNT58767.1"/>
    </source>
</evidence>
<dbReference type="GO" id="GO:0016491">
    <property type="term" value="F:oxidoreductase activity"/>
    <property type="evidence" value="ECO:0007669"/>
    <property type="project" value="UniProtKB-KW"/>
</dbReference>
<sequence>MTERTMRAVASYRGLPVEDPESLVDVELPLPDPGPRDVLVRVRAVSVNPVDVKVRAGLPASGGPRVLGFDAAGVVEAVGEEVTTLQTGDEVWYAGDLDRAGSNAEFQAVDERLVARKPRSLGFAEAAALPLTGITAWETLFDRFALDTRSTGTLLALGGAGGVGSILIQLAKQLTGLRVLASAGRPETAQWVTGLGADVVVDHHDLAATAAAAAPEGVDYLLSPHSAGNVGTYARIMRPGGHITAIDEPEGLDLLPLKAKSIAWHWEFMFTRPMFRTPDMIEHKNLLQKIAALVDDGRIRSTVTTTIEDFSAAGLRRAHAMVESGRSIGKVVVTR</sequence>